<name>A0A498QI87_9MYCO</name>
<dbReference type="AlphaFoldDB" id="A0A498QI87"/>
<dbReference type="GO" id="GO:0016787">
    <property type="term" value="F:hydrolase activity"/>
    <property type="evidence" value="ECO:0007669"/>
    <property type="project" value="UniProtKB-KW"/>
</dbReference>
<dbReference type="EMBL" id="UPHQ01000349">
    <property type="protein sequence ID" value="VBA47349.1"/>
    <property type="molecule type" value="Genomic_DNA"/>
</dbReference>
<evidence type="ECO:0000313" key="1">
    <source>
        <dbReference type="EMBL" id="VBA47349.1"/>
    </source>
</evidence>
<dbReference type="Proteomes" id="UP000267289">
    <property type="component" value="Unassembled WGS sequence"/>
</dbReference>
<keyword evidence="2" id="KW-1185">Reference proteome</keyword>
<keyword evidence="1" id="KW-0378">Hydrolase</keyword>
<reference evidence="1 2" key="1">
    <citation type="submission" date="2018-09" db="EMBL/GenBank/DDBJ databases">
        <authorList>
            <person name="Tagini F."/>
        </authorList>
    </citation>
    <scope>NUCLEOTIDE SEQUENCE [LARGE SCALE GENOMIC DNA]</scope>
    <source>
        <strain evidence="1 2">MK13</strain>
    </source>
</reference>
<dbReference type="EC" id="3.6.3.16" evidence="1"/>
<proteinExistence type="predicted"/>
<organism evidence="1 2">
    <name type="scientific">Mycobacterium innocens</name>
    <dbReference type="NCBI Taxonomy" id="2341083"/>
    <lineage>
        <taxon>Bacteria</taxon>
        <taxon>Bacillati</taxon>
        <taxon>Actinomycetota</taxon>
        <taxon>Actinomycetes</taxon>
        <taxon>Mycobacteriales</taxon>
        <taxon>Mycobacteriaceae</taxon>
        <taxon>Mycobacterium</taxon>
    </lineage>
</organism>
<protein>
    <submittedName>
        <fullName evidence="1">Arsenical pump-driving ATPase</fullName>
        <ecNumber evidence="1">3.6.3.16</ecNumber>
    </submittedName>
</protein>
<evidence type="ECO:0000313" key="2">
    <source>
        <dbReference type="Proteomes" id="UP000267289"/>
    </source>
</evidence>
<gene>
    <name evidence="1" type="primary">arsA_3</name>
    <name evidence="1" type="ORF">LAUMK13_05794</name>
</gene>
<sequence length="95" mass="10004">MTTDPLATAIHRREQAALANMPAALRPLPLDLIELKATNMVGLKALATLFETTSDGDPTMTEDSDVSVSDCSRASRVSTWGWGSGAGGEQCVGLR</sequence>
<accession>A0A498QI87</accession>